<keyword evidence="6" id="KW-1185">Reference proteome</keyword>
<dbReference type="STRING" id="471514.AN477_08880"/>
<dbReference type="CDD" id="cd18103">
    <property type="entry name" value="SpoU-like_RlmB"/>
    <property type="match status" value="1"/>
</dbReference>
<dbReference type="GO" id="GO:0003723">
    <property type="term" value="F:RNA binding"/>
    <property type="evidence" value="ECO:0007669"/>
    <property type="project" value="InterPro"/>
</dbReference>
<proteinExistence type="inferred from homology"/>
<dbReference type="Pfam" id="PF08032">
    <property type="entry name" value="SpoU_sub_bind"/>
    <property type="match status" value="1"/>
</dbReference>
<dbReference type="GO" id="GO:0032259">
    <property type="term" value="P:methylation"/>
    <property type="evidence" value="ECO:0007669"/>
    <property type="project" value="UniProtKB-KW"/>
</dbReference>
<evidence type="ECO:0000256" key="1">
    <source>
        <dbReference type="ARBA" id="ARBA00007228"/>
    </source>
</evidence>
<dbReference type="SMART" id="SM00967">
    <property type="entry name" value="SpoU_sub_bind"/>
    <property type="match status" value="1"/>
</dbReference>
<dbReference type="Pfam" id="PF00588">
    <property type="entry name" value="SpoU_methylase"/>
    <property type="match status" value="1"/>
</dbReference>
<comment type="similarity">
    <text evidence="1">Belongs to the class IV-like SAM-binding methyltransferase superfamily. RNA methyltransferase TrmH family.</text>
</comment>
<dbReference type="PATRIC" id="fig|471514.4.peg.960"/>
<evidence type="ECO:0000256" key="3">
    <source>
        <dbReference type="ARBA" id="ARBA00022679"/>
    </source>
</evidence>
<dbReference type="FunFam" id="3.40.1280.10:FF:000008">
    <property type="entry name" value="Group 3 RNA methyltransferase TrmH"/>
    <property type="match status" value="1"/>
</dbReference>
<dbReference type="InterPro" id="IPR029028">
    <property type="entry name" value="Alpha/beta_knot_MTases"/>
</dbReference>
<evidence type="ECO:0000256" key="2">
    <source>
        <dbReference type="ARBA" id="ARBA00022603"/>
    </source>
</evidence>
<dbReference type="InterPro" id="IPR001537">
    <property type="entry name" value="SpoU_MeTrfase"/>
</dbReference>
<accession>A0A0P9CMP7</accession>
<comment type="caution">
    <text evidence="5">The sequence shown here is derived from an EMBL/GenBank/DDBJ whole genome shotgun (WGS) entry which is preliminary data.</text>
</comment>
<gene>
    <name evidence="5" type="ORF">AN477_08880</name>
</gene>
<dbReference type="Gene3D" id="3.30.1330.30">
    <property type="match status" value="1"/>
</dbReference>
<sequence length="238" mass="25266">MVGRHPVLEALKSGRSINKILIAETAEGGSLSEITGKAKAAGVVIQKVPKAHLDSITAVGAHHQGIVAYGAAHDYVELEEIIQRQTGHDPLVLLLDEVSDPYNLGAILRTAEATGVQGVVIPKRRAVPLTETVGKAAAGAMEYVPVARVANLVQAMETLKAQGYWIVGTDVDAPQSYTQITYRGPIAIVIGAEGKGLSRLVRERCDYTVSLPMLGELQSLNASVATGVLLYEVIRQRG</sequence>
<dbReference type="PANTHER" id="PTHR46429:SF1">
    <property type="entry name" value="23S RRNA (GUANOSINE-2'-O-)-METHYLTRANSFERASE RLMB"/>
    <property type="match status" value="1"/>
</dbReference>
<dbReference type="InterPro" id="IPR029064">
    <property type="entry name" value="Ribosomal_eL30-like_sf"/>
</dbReference>
<dbReference type="SUPFAM" id="SSF55315">
    <property type="entry name" value="L30e-like"/>
    <property type="match status" value="1"/>
</dbReference>
<feature type="domain" description="RNA 2-O ribose methyltransferase substrate binding" evidence="4">
    <location>
        <begin position="1"/>
        <end position="76"/>
    </location>
</feature>
<organism evidence="5 6">
    <name type="scientific">Alicyclobacillus ferrooxydans</name>
    <dbReference type="NCBI Taxonomy" id="471514"/>
    <lineage>
        <taxon>Bacteria</taxon>
        <taxon>Bacillati</taxon>
        <taxon>Bacillota</taxon>
        <taxon>Bacilli</taxon>
        <taxon>Bacillales</taxon>
        <taxon>Alicyclobacillaceae</taxon>
        <taxon>Alicyclobacillus</taxon>
    </lineage>
</organism>
<dbReference type="GO" id="GO:0006396">
    <property type="term" value="P:RNA processing"/>
    <property type="evidence" value="ECO:0007669"/>
    <property type="project" value="InterPro"/>
</dbReference>
<keyword evidence="2 5" id="KW-0489">Methyltransferase</keyword>
<dbReference type="NCBIfam" id="TIGR00186">
    <property type="entry name" value="rRNA_methyl_3"/>
    <property type="match status" value="1"/>
</dbReference>
<dbReference type="AlphaFoldDB" id="A0A0P9CMP7"/>
<evidence type="ECO:0000313" key="6">
    <source>
        <dbReference type="Proteomes" id="UP000050482"/>
    </source>
</evidence>
<dbReference type="InterPro" id="IPR029026">
    <property type="entry name" value="tRNA_m1G_MTases_N"/>
</dbReference>
<dbReference type="Proteomes" id="UP000050482">
    <property type="component" value="Unassembled WGS sequence"/>
</dbReference>
<dbReference type="EMBL" id="LJCO01000040">
    <property type="protein sequence ID" value="KPV44196.1"/>
    <property type="molecule type" value="Genomic_DNA"/>
</dbReference>
<dbReference type="GO" id="GO:0008173">
    <property type="term" value="F:RNA methyltransferase activity"/>
    <property type="evidence" value="ECO:0007669"/>
    <property type="project" value="InterPro"/>
</dbReference>
<dbReference type="Gene3D" id="3.40.1280.10">
    <property type="match status" value="1"/>
</dbReference>
<keyword evidence="3 5" id="KW-0808">Transferase</keyword>
<dbReference type="PANTHER" id="PTHR46429">
    <property type="entry name" value="23S RRNA (GUANOSINE-2'-O-)-METHYLTRANSFERASE RLMB"/>
    <property type="match status" value="1"/>
</dbReference>
<dbReference type="SUPFAM" id="SSF75217">
    <property type="entry name" value="alpha/beta knot"/>
    <property type="match status" value="1"/>
</dbReference>
<evidence type="ECO:0000313" key="5">
    <source>
        <dbReference type="EMBL" id="KPV44196.1"/>
    </source>
</evidence>
<dbReference type="InterPro" id="IPR004441">
    <property type="entry name" value="rRNA_MeTrfase_TrmH"/>
</dbReference>
<dbReference type="GO" id="GO:0005829">
    <property type="term" value="C:cytosol"/>
    <property type="evidence" value="ECO:0007669"/>
    <property type="project" value="TreeGrafter"/>
</dbReference>
<reference evidence="5 6" key="1">
    <citation type="submission" date="2015-09" db="EMBL/GenBank/DDBJ databases">
        <title>Draft genome sequence of Alicyclobacillus ferrooxydans DSM 22381.</title>
        <authorList>
            <person name="Hemp J."/>
        </authorList>
    </citation>
    <scope>NUCLEOTIDE SEQUENCE [LARGE SCALE GENOMIC DNA]</scope>
    <source>
        <strain evidence="5 6">TC-34</strain>
    </source>
</reference>
<protein>
    <submittedName>
        <fullName evidence="5">RNA methyltransferase</fullName>
    </submittedName>
</protein>
<name>A0A0P9CMP7_9BACL</name>
<dbReference type="InterPro" id="IPR013123">
    <property type="entry name" value="SpoU_subst-bd"/>
</dbReference>
<evidence type="ECO:0000259" key="4">
    <source>
        <dbReference type="SMART" id="SM00967"/>
    </source>
</evidence>